<organism evidence="2 3">
    <name type="scientific">Panicum miliaceum</name>
    <name type="common">Proso millet</name>
    <name type="synonym">Broomcorn millet</name>
    <dbReference type="NCBI Taxonomy" id="4540"/>
    <lineage>
        <taxon>Eukaryota</taxon>
        <taxon>Viridiplantae</taxon>
        <taxon>Streptophyta</taxon>
        <taxon>Embryophyta</taxon>
        <taxon>Tracheophyta</taxon>
        <taxon>Spermatophyta</taxon>
        <taxon>Magnoliopsida</taxon>
        <taxon>Liliopsida</taxon>
        <taxon>Poales</taxon>
        <taxon>Poaceae</taxon>
        <taxon>PACMAD clade</taxon>
        <taxon>Panicoideae</taxon>
        <taxon>Panicodae</taxon>
        <taxon>Paniceae</taxon>
        <taxon>Panicinae</taxon>
        <taxon>Panicum</taxon>
        <taxon>Panicum sect. Panicum</taxon>
    </lineage>
</organism>
<evidence type="ECO:0000313" key="3">
    <source>
        <dbReference type="Proteomes" id="UP000275267"/>
    </source>
</evidence>
<dbReference type="Proteomes" id="UP000275267">
    <property type="component" value="Unassembled WGS sequence"/>
</dbReference>
<feature type="compositionally biased region" description="Low complexity" evidence="1">
    <location>
        <begin position="43"/>
        <end position="56"/>
    </location>
</feature>
<dbReference type="EMBL" id="PQIB02000012">
    <property type="protein sequence ID" value="RLM80865.1"/>
    <property type="molecule type" value="Genomic_DNA"/>
</dbReference>
<dbReference type="STRING" id="4540.A0A3L6QLV4"/>
<reference evidence="3" key="1">
    <citation type="journal article" date="2019" name="Nat. Commun.">
        <title>The genome of broomcorn millet.</title>
        <authorList>
            <person name="Zou C."/>
            <person name="Miki D."/>
            <person name="Li D."/>
            <person name="Tang Q."/>
            <person name="Xiao L."/>
            <person name="Rajput S."/>
            <person name="Deng P."/>
            <person name="Jia W."/>
            <person name="Huang R."/>
            <person name="Zhang M."/>
            <person name="Sun Y."/>
            <person name="Hu J."/>
            <person name="Fu X."/>
            <person name="Schnable P.S."/>
            <person name="Li F."/>
            <person name="Zhang H."/>
            <person name="Feng B."/>
            <person name="Zhu X."/>
            <person name="Liu R."/>
            <person name="Schnable J.C."/>
            <person name="Zhu J.-K."/>
            <person name="Zhang H."/>
        </authorList>
    </citation>
    <scope>NUCLEOTIDE SEQUENCE [LARGE SCALE GENOMIC DNA]</scope>
</reference>
<accession>A0A3L6QLV4</accession>
<dbReference type="AlphaFoldDB" id="A0A3L6QLV4"/>
<feature type="region of interest" description="Disordered" evidence="1">
    <location>
        <begin position="1"/>
        <end position="57"/>
    </location>
</feature>
<feature type="compositionally biased region" description="Low complexity" evidence="1">
    <location>
        <begin position="1"/>
        <end position="11"/>
    </location>
</feature>
<protein>
    <submittedName>
        <fullName evidence="2">28 kDa ribonucleoprotein, chloroplastic</fullName>
    </submittedName>
</protein>
<name>A0A3L6QLV4_PANMI</name>
<proteinExistence type="predicted"/>
<keyword evidence="2" id="KW-0687">Ribonucleoprotein</keyword>
<feature type="compositionally biased region" description="Acidic residues" evidence="1">
    <location>
        <begin position="12"/>
        <end position="30"/>
    </location>
</feature>
<comment type="caution">
    <text evidence="2">The sequence shown here is derived from an EMBL/GenBank/DDBJ whole genome shotgun (WGS) entry which is preliminary data.</text>
</comment>
<sequence length="204" mass="22234">MVSQEEAAAAAVEEEEVAEGQLLEQDEVAEQEQPKQENDGVVEASSDDGASSEAPSTTTTQLYFGNLSYTCDSAQLASLPARRWSRTSMLGAVRSYHGKKPRVRLRDNNHSSRLRAGHQEPQFKGQWAVHQFGGSMHWCTFEAAVAESLDRVESESTSGTQMVVAILTDTSPWSLGMKCLSVSSLHKSQNRVLTKLISACIICG</sequence>
<evidence type="ECO:0000256" key="1">
    <source>
        <dbReference type="SAM" id="MobiDB-lite"/>
    </source>
</evidence>
<dbReference type="GO" id="GO:1990904">
    <property type="term" value="C:ribonucleoprotein complex"/>
    <property type="evidence" value="ECO:0007669"/>
    <property type="project" value="UniProtKB-KW"/>
</dbReference>
<gene>
    <name evidence="2" type="ORF">C2845_PM12G30730</name>
</gene>
<keyword evidence="3" id="KW-1185">Reference proteome</keyword>
<evidence type="ECO:0000313" key="2">
    <source>
        <dbReference type="EMBL" id="RLM80865.1"/>
    </source>
</evidence>